<protein>
    <submittedName>
        <fullName evidence="1">Uncharacterized protein</fullName>
    </submittedName>
</protein>
<dbReference type="OrthoDB" id="9808061at2"/>
<dbReference type="Proteomes" id="UP000298460">
    <property type="component" value="Unassembled WGS sequence"/>
</dbReference>
<comment type="caution">
    <text evidence="1">The sequence shown here is derived from an EMBL/GenBank/DDBJ whole genome shotgun (WGS) entry which is preliminary data.</text>
</comment>
<evidence type="ECO:0000313" key="1">
    <source>
        <dbReference type="EMBL" id="TGE39573.1"/>
    </source>
</evidence>
<evidence type="ECO:0000313" key="2">
    <source>
        <dbReference type="Proteomes" id="UP000298460"/>
    </source>
</evidence>
<proteinExistence type="predicted"/>
<sequence>MSKREQQAALVAECRASGITAKGIQYSRYVTWATKLNREGQHKPQQWANVTMVNEERSMSEVRLKCGKWIICVETGFSPSLLADVLKIVDTVY</sequence>
<name>A0A4Z0RC64_9FIRM</name>
<organism evidence="1 2">
    <name type="scientific">Desulfosporosinus fructosivorans</name>
    <dbReference type="NCBI Taxonomy" id="2018669"/>
    <lineage>
        <taxon>Bacteria</taxon>
        <taxon>Bacillati</taxon>
        <taxon>Bacillota</taxon>
        <taxon>Clostridia</taxon>
        <taxon>Eubacteriales</taxon>
        <taxon>Desulfitobacteriaceae</taxon>
        <taxon>Desulfosporosinus</taxon>
    </lineage>
</organism>
<keyword evidence="2" id="KW-1185">Reference proteome</keyword>
<dbReference type="EMBL" id="SPQQ01000001">
    <property type="protein sequence ID" value="TGE39573.1"/>
    <property type="molecule type" value="Genomic_DNA"/>
</dbReference>
<gene>
    <name evidence="1" type="ORF">E4K67_00735</name>
</gene>
<dbReference type="RefSeq" id="WP_135544513.1">
    <property type="nucleotide sequence ID" value="NZ_SPQQ01000001.1"/>
</dbReference>
<reference evidence="1 2" key="1">
    <citation type="submission" date="2019-03" db="EMBL/GenBank/DDBJ databases">
        <title>Draft Genome Sequence of Desulfosporosinus fructosivorans Strain 63.6F, Isolated from Marine Sediment in the Baltic Sea.</title>
        <authorList>
            <person name="Hausmann B."/>
            <person name="Vandieken V."/>
            <person name="Pjevac P."/>
            <person name="Schreck K."/>
            <person name="Herbold C.W."/>
            <person name="Loy A."/>
        </authorList>
    </citation>
    <scope>NUCLEOTIDE SEQUENCE [LARGE SCALE GENOMIC DNA]</scope>
    <source>
        <strain evidence="1 2">63.6F</strain>
    </source>
</reference>
<accession>A0A4Z0RC64</accession>
<dbReference type="AlphaFoldDB" id="A0A4Z0RC64"/>